<sequence>MFSALGSIFGKNKPQGDQVAVRESQVGDFVVYGNVAEESRAPDYSRLPYPGGPLYPPLAQLEHMQGAAASSSGDKGSTAAHGGFLDGVPFVLGAAASGAYQGSRDVEMTLRRVRTLATSLLQLQYDYSLERRVLQEAGAC</sequence>
<accession>A0A0K8RAL9</accession>
<proteinExistence type="evidence at transcript level"/>
<reference evidence="2" key="1">
    <citation type="submission" date="2012-12" db="EMBL/GenBank/DDBJ databases">
        <title>Identification and characterization of a phenylalanine ammonia-lyase gene family in Isatis indigotica Fort.</title>
        <authorList>
            <person name="Liu Q."/>
            <person name="Chen J."/>
            <person name="Zhou X."/>
            <person name="Di P."/>
            <person name="Xiao Y."/>
            <person name="Xuan H."/>
            <person name="Zhang L."/>
            <person name="Chen W."/>
        </authorList>
    </citation>
    <scope>NUCLEOTIDE SEQUENCE</scope>
    <source>
        <tissue evidence="2">Salivary gland</tissue>
    </source>
</reference>
<name>A0A0K8RAL9_IXORI</name>
<dbReference type="AlphaFoldDB" id="A0A0K8RAL9"/>
<dbReference type="InterPro" id="IPR023340">
    <property type="entry name" value="UMA"/>
</dbReference>
<dbReference type="EMBL" id="GADI01005628">
    <property type="protein sequence ID" value="JAA68180.1"/>
    <property type="molecule type" value="mRNA"/>
</dbReference>
<evidence type="ECO:0000313" key="2">
    <source>
        <dbReference type="EMBL" id="JAA68180.1"/>
    </source>
</evidence>
<dbReference type="PROSITE" id="PS51497">
    <property type="entry name" value="UMA"/>
    <property type="match status" value="1"/>
</dbReference>
<protein>
    <recommendedName>
        <fullName evidence="1">UMA domain-containing protein</fullName>
    </recommendedName>
</protein>
<feature type="domain" description="UMA" evidence="1">
    <location>
        <begin position="85"/>
        <end position="134"/>
    </location>
</feature>
<organism evidence="2">
    <name type="scientific">Ixodes ricinus</name>
    <name type="common">Common tick</name>
    <name type="synonym">Acarus ricinus</name>
    <dbReference type="NCBI Taxonomy" id="34613"/>
    <lineage>
        <taxon>Eukaryota</taxon>
        <taxon>Metazoa</taxon>
        <taxon>Ecdysozoa</taxon>
        <taxon>Arthropoda</taxon>
        <taxon>Chelicerata</taxon>
        <taxon>Arachnida</taxon>
        <taxon>Acari</taxon>
        <taxon>Parasitiformes</taxon>
        <taxon>Ixodida</taxon>
        <taxon>Ixodoidea</taxon>
        <taxon>Ixodidae</taxon>
        <taxon>Ixodinae</taxon>
        <taxon>Ixodes</taxon>
    </lineage>
</organism>
<evidence type="ECO:0000259" key="1">
    <source>
        <dbReference type="PROSITE" id="PS51497"/>
    </source>
</evidence>